<dbReference type="AlphaFoldDB" id="A0AAU9DW73"/>
<evidence type="ECO:0000313" key="1">
    <source>
        <dbReference type="EMBL" id="BDU49445.1"/>
    </source>
</evidence>
<dbReference type="Gene3D" id="2.60.40.10">
    <property type="entry name" value="Immunoglobulins"/>
    <property type="match status" value="1"/>
</dbReference>
<dbReference type="Proteomes" id="UP001321582">
    <property type="component" value="Chromosome"/>
</dbReference>
<dbReference type="RefSeq" id="WP_307904404.1">
    <property type="nucleotide sequence ID" value="NZ_AP027059.1"/>
</dbReference>
<sequence length="931" mass="101206">MKLKYSLLAVLTTFLLLFSGCIYENNNMKKPDTASLKLTVQVKKSAGENAVTALTKEDYVKFWYFVPSTSGSKSIIATKLADDSTDLDDIKNDFNEGNTGEKITNKIDADLADDAMDDYVISEVPLNAKWLAVGIPGKGYDVQLIDLSKKGTMKKDTELDLGTIILQPRPDKTFTVKAVPEMFGKAELSKPIYISGPFNGWHGNENSSPVMVKGADGIYTYTFTGIAPGEFEYKFNPSEFSSPWSADPTGDKLVDDGNGGSNPKAIVNGKAKSKYMPVIALDTKSFSKNTTADAIEVTVDISKYIKDPVSDKTIKSVKINYAGKMVSGKIIKGTEFSTLSNKAMTLEDGKYKVKNIKIPEVGEYLFTITAVDEYGITAMSSVYITVMDSAPVVKSVTVKHKNLETVLKQKDDWSYETTVTTPGAYELGFMVDGNWQNATASDAVQVETKKDWSYTTTISAPGTYELGFMVDGNWQNAVATNSVSGTGVTFEPASGGNAKFTTTTTDTAITINYAGPAKVVTVKGGFNGWAEVALSSSTFVDFTYEKSTSGNAKFTTTVTNTAIKIVFNNSDYNLIPYGVKVKGSFNSWAEVALTGGKTVSVAPGSNKRMVVLLAAKVEDNDGMKDIESVKADLTQFDKGMLTLLNDGQATVSGDESSTDKVYTNSIEMNLLIGTYMIPVIVKDKSGQETTYNAELKVEEDNDYSDDENSSTIIKDMGSLSNSVKIVFDATKMSEMSGVDLSKINKVIIKGSIIDGSWAKHIELTKDDTGDTWSGFIPIDSKTGEFGFAYWTSDGTANDKWAGKNPDTGNNYTYSEGVAKGLIVEGKKTVKVVFDATKLSEMDGVDLTKIDKMIIKGSIIDSGWARQIRLTKSNDDNTWYCYTEIASKTGEFGFTYWTSDGTANDKWAGKNPDTGNNYTYSEGMEKGLIVEF</sequence>
<name>A0AAU9DW73_9FUSO</name>
<proteinExistence type="predicted"/>
<accession>A0AAU9DW73</accession>
<reference evidence="1 2" key="1">
    <citation type="submission" date="2022-11" db="EMBL/GenBank/DDBJ databases">
        <title>Haliovirga abyssi gen. nov., sp. nov., a mesophilic fermentative bacterium isolated from the Iheya North hydrothermal field and the proposal of Haliovirgaceae fam. nov.</title>
        <authorList>
            <person name="Miyazaki U."/>
            <person name="Tame A."/>
            <person name="Miyazaki J."/>
            <person name="Takai K."/>
            <person name="Sawayama S."/>
            <person name="Kitajima M."/>
            <person name="Okamoto A."/>
            <person name="Nakagawa S."/>
        </authorList>
    </citation>
    <scope>NUCLEOTIDE SEQUENCE [LARGE SCALE GENOMIC DNA]</scope>
    <source>
        <strain evidence="1 2">IC12</strain>
    </source>
</reference>
<gene>
    <name evidence="1" type="ORF">HLVA_00140</name>
</gene>
<dbReference type="InterPro" id="IPR014756">
    <property type="entry name" value="Ig_E-set"/>
</dbReference>
<keyword evidence="2" id="KW-1185">Reference proteome</keyword>
<dbReference type="InterPro" id="IPR013783">
    <property type="entry name" value="Ig-like_fold"/>
</dbReference>
<organism evidence="1 2">
    <name type="scientific">Haliovirga abyssi</name>
    <dbReference type="NCBI Taxonomy" id="2996794"/>
    <lineage>
        <taxon>Bacteria</taxon>
        <taxon>Fusobacteriati</taxon>
        <taxon>Fusobacteriota</taxon>
        <taxon>Fusobacteriia</taxon>
        <taxon>Fusobacteriales</taxon>
        <taxon>Haliovirgaceae</taxon>
        <taxon>Haliovirga</taxon>
    </lineage>
</organism>
<dbReference type="KEGG" id="haby:HLVA_00140"/>
<protein>
    <submittedName>
        <fullName evidence="1">Uncharacterized protein</fullName>
    </submittedName>
</protein>
<dbReference type="PROSITE" id="PS51257">
    <property type="entry name" value="PROKAR_LIPOPROTEIN"/>
    <property type="match status" value="1"/>
</dbReference>
<evidence type="ECO:0000313" key="2">
    <source>
        <dbReference type="Proteomes" id="UP001321582"/>
    </source>
</evidence>
<dbReference type="SUPFAM" id="SSF81296">
    <property type="entry name" value="E set domains"/>
    <property type="match status" value="1"/>
</dbReference>
<dbReference type="EMBL" id="AP027059">
    <property type="protein sequence ID" value="BDU49445.1"/>
    <property type="molecule type" value="Genomic_DNA"/>
</dbReference>